<evidence type="ECO:0000313" key="2">
    <source>
        <dbReference type="Proteomes" id="UP000611796"/>
    </source>
</evidence>
<reference evidence="1 2" key="1">
    <citation type="submission" date="2020-08" db="EMBL/GenBank/DDBJ databases">
        <authorList>
            <person name="Liu C."/>
            <person name="Sun Q."/>
        </authorList>
    </citation>
    <scope>NUCLEOTIDE SEQUENCE [LARGE SCALE GENOMIC DNA]</scope>
    <source>
        <strain evidence="1 2">NSJ-45</strain>
    </source>
</reference>
<dbReference type="Proteomes" id="UP000611796">
    <property type="component" value="Unassembled WGS sequence"/>
</dbReference>
<sequence>MELDLMQLVSNLGFPAIVTMYLLIRIEGKLEGLSTSINSLSQNIYELNNKKS</sequence>
<dbReference type="Pfam" id="PF12841">
    <property type="entry name" value="YvrJ"/>
    <property type="match status" value="1"/>
</dbReference>
<proteinExistence type="predicted"/>
<dbReference type="RefSeq" id="WP_187006882.1">
    <property type="nucleotide sequence ID" value="NZ_JACRWD010000010.1"/>
</dbReference>
<name>A0ABR7K722_9FIRM</name>
<keyword evidence="2" id="KW-1185">Reference proteome</keyword>
<accession>A0ABR7K722</accession>
<protein>
    <submittedName>
        <fullName evidence="1">YvrJ family protein</fullName>
    </submittedName>
</protein>
<dbReference type="InterPro" id="IPR024419">
    <property type="entry name" value="YvrJ"/>
</dbReference>
<evidence type="ECO:0000313" key="1">
    <source>
        <dbReference type="EMBL" id="MBC6004919.1"/>
    </source>
</evidence>
<organism evidence="1 2">
    <name type="scientific">Paeniclostridium hominis</name>
    <dbReference type="NCBI Taxonomy" id="2764329"/>
    <lineage>
        <taxon>Bacteria</taxon>
        <taxon>Bacillati</taxon>
        <taxon>Bacillota</taxon>
        <taxon>Clostridia</taxon>
        <taxon>Peptostreptococcales</taxon>
        <taxon>Peptostreptococcaceae</taxon>
        <taxon>Paeniclostridium</taxon>
    </lineage>
</organism>
<gene>
    <name evidence="1" type="ORF">H8891_14085</name>
</gene>
<comment type="caution">
    <text evidence="1">The sequence shown here is derived from an EMBL/GenBank/DDBJ whole genome shotgun (WGS) entry which is preliminary data.</text>
</comment>
<dbReference type="EMBL" id="JACRWD010000010">
    <property type="protein sequence ID" value="MBC6004919.1"/>
    <property type="molecule type" value="Genomic_DNA"/>
</dbReference>